<keyword evidence="1" id="KW-1133">Transmembrane helix</keyword>
<evidence type="ECO:0000313" key="2">
    <source>
        <dbReference type="EMBL" id="KAL3043400.1"/>
    </source>
</evidence>
<dbReference type="AlphaFoldDB" id="A0ABD2FP77"/>
<evidence type="ECO:0000256" key="1">
    <source>
        <dbReference type="SAM" id="Phobius"/>
    </source>
</evidence>
<keyword evidence="1" id="KW-0472">Membrane</keyword>
<accession>A0ABD2FP77</accession>
<organism evidence="2 3">
    <name type="scientific">Pagothenia borchgrevinki</name>
    <name type="common">Bald rockcod</name>
    <name type="synonym">Trematomus borchgrevinki</name>
    <dbReference type="NCBI Taxonomy" id="8213"/>
    <lineage>
        <taxon>Eukaryota</taxon>
        <taxon>Metazoa</taxon>
        <taxon>Chordata</taxon>
        <taxon>Craniata</taxon>
        <taxon>Vertebrata</taxon>
        <taxon>Euteleostomi</taxon>
        <taxon>Actinopterygii</taxon>
        <taxon>Neopterygii</taxon>
        <taxon>Teleostei</taxon>
        <taxon>Neoteleostei</taxon>
        <taxon>Acanthomorphata</taxon>
        <taxon>Eupercaria</taxon>
        <taxon>Perciformes</taxon>
        <taxon>Notothenioidei</taxon>
        <taxon>Nototheniidae</taxon>
        <taxon>Pagothenia</taxon>
    </lineage>
</organism>
<comment type="caution">
    <text evidence="2">The sequence shown here is derived from an EMBL/GenBank/DDBJ whole genome shotgun (WGS) entry which is preliminary data.</text>
</comment>
<name>A0ABD2FP77_PAGBO</name>
<protein>
    <submittedName>
        <fullName evidence="2">Uncharacterized protein</fullName>
    </submittedName>
</protein>
<reference evidence="2 3" key="1">
    <citation type="journal article" date="2022" name="G3 (Bethesda)">
        <title>Evaluating Illumina-, Nanopore-, and PacBio-based genome assembly strategies with the bald notothen, Trematomus borchgrevinki.</title>
        <authorList>
            <person name="Rayamajhi N."/>
            <person name="Cheng C.C."/>
            <person name="Catchen J.M."/>
        </authorList>
    </citation>
    <scope>NUCLEOTIDE SEQUENCE [LARGE SCALE GENOMIC DNA]</scope>
    <source>
        <strain evidence="2">AGRC-2024</strain>
    </source>
</reference>
<keyword evidence="3" id="KW-1185">Reference proteome</keyword>
<sequence length="70" mass="7867">MTSSSFQDKHDGAVDTSQDVGHMPVIISVICVSLAVCIMALFLHKFLLKRKGSYDTREDLKPELLQFQNL</sequence>
<feature type="transmembrane region" description="Helical" evidence="1">
    <location>
        <begin position="20"/>
        <end position="43"/>
    </location>
</feature>
<dbReference type="EMBL" id="JBIYXZ010002088">
    <property type="protein sequence ID" value="KAL3043400.1"/>
    <property type="molecule type" value="Genomic_DNA"/>
</dbReference>
<dbReference type="Proteomes" id="UP001619887">
    <property type="component" value="Unassembled WGS sequence"/>
</dbReference>
<evidence type="ECO:0000313" key="3">
    <source>
        <dbReference type="Proteomes" id="UP001619887"/>
    </source>
</evidence>
<keyword evidence="1" id="KW-0812">Transmembrane</keyword>
<proteinExistence type="predicted"/>
<gene>
    <name evidence="2" type="ORF">OYC64_003296</name>
</gene>
<reference evidence="2 3" key="2">
    <citation type="journal article" date="2024" name="G3 (Bethesda)">
        <title>The genome of the cryopelagic Antarctic bald notothen, Trematomus borchgrevinki.</title>
        <authorList>
            <person name="Rayamajhi N."/>
            <person name="Rivera-Colon A.G."/>
            <person name="Minhas B.F."/>
            <person name="Cheng C.C."/>
            <person name="Catchen J.M."/>
        </authorList>
    </citation>
    <scope>NUCLEOTIDE SEQUENCE [LARGE SCALE GENOMIC DNA]</scope>
    <source>
        <strain evidence="2">AGRC-2024</strain>
    </source>
</reference>